<dbReference type="GO" id="GO:0003677">
    <property type="term" value="F:DNA binding"/>
    <property type="evidence" value="ECO:0007669"/>
    <property type="project" value="UniProtKB-KW"/>
</dbReference>
<dbReference type="Pfam" id="PF01939">
    <property type="entry name" value="NucS_C"/>
    <property type="match status" value="1"/>
</dbReference>
<dbReference type="InterPro" id="IPR048301">
    <property type="entry name" value="NucS_C"/>
</dbReference>
<evidence type="ECO:0000256" key="1">
    <source>
        <dbReference type="ARBA" id="ARBA00023125"/>
    </source>
</evidence>
<evidence type="ECO:0000313" key="3">
    <source>
        <dbReference type="EMBL" id="MBX0325574.1"/>
    </source>
</evidence>
<keyword evidence="3" id="KW-0255">Endonuclease</keyword>
<dbReference type="PANTHER" id="PTHR38814:SF1">
    <property type="entry name" value="ENDONUCLEASE NUCS"/>
    <property type="match status" value="1"/>
</dbReference>
<proteinExistence type="predicted"/>
<organism evidence="3 4">
    <name type="scientific">Haloarcula rubra</name>
    <dbReference type="NCBI Taxonomy" id="2487747"/>
    <lineage>
        <taxon>Archaea</taxon>
        <taxon>Methanobacteriati</taxon>
        <taxon>Methanobacteriota</taxon>
        <taxon>Stenosarchaea group</taxon>
        <taxon>Halobacteria</taxon>
        <taxon>Halobacteriales</taxon>
        <taxon>Haloarculaceae</taxon>
        <taxon>Haloarcula</taxon>
    </lineage>
</organism>
<evidence type="ECO:0000259" key="2">
    <source>
        <dbReference type="Pfam" id="PF01939"/>
    </source>
</evidence>
<evidence type="ECO:0000313" key="4">
    <source>
        <dbReference type="Proteomes" id="UP001430377"/>
    </source>
</evidence>
<dbReference type="CDD" id="cd22341">
    <property type="entry name" value="NucS-like"/>
    <property type="match status" value="1"/>
</dbReference>
<dbReference type="Gene3D" id="3.40.1350.10">
    <property type="match status" value="1"/>
</dbReference>
<keyword evidence="1" id="KW-0238">DNA-binding</keyword>
<dbReference type="InterPro" id="IPR049173">
    <property type="entry name" value="NucS_N_sf"/>
</dbReference>
<sequence>MVEWSGGREGEVGRGDRVIICKPDGAISVHRPSGARAIARQGIRSSVELYPLDDCTLLYGRKSNGEDTLHVRLYDIGLCVRSQATDEASVQQYQTEDRMHQFIKENPEEIEEGLRILHHEYSVPQGHIDFVAADSDGKIVVIEVKHPAGKAEHVDQLLRYVKHYRQTESSAVRGMLVAPVVGEHASRILRDNDLEERELPDFKMRDKSPAQSSFEKWL</sequence>
<dbReference type="PANTHER" id="PTHR38814">
    <property type="entry name" value="ENDONUCLEASE NUCS"/>
    <property type="match status" value="1"/>
</dbReference>
<accession>A0AAW4PZN2</accession>
<comment type="caution">
    <text evidence="3">The sequence shown here is derived from an EMBL/GenBank/DDBJ whole genome shotgun (WGS) entry which is preliminary data.</text>
</comment>
<dbReference type="EMBL" id="RKLR01000016">
    <property type="protein sequence ID" value="MBX0325574.1"/>
    <property type="molecule type" value="Genomic_DNA"/>
</dbReference>
<dbReference type="InterPro" id="IPR011856">
    <property type="entry name" value="tRNA_endonuc-like_dom_sf"/>
</dbReference>
<protein>
    <submittedName>
        <fullName evidence="3">Endonuclease NucS</fullName>
    </submittedName>
</protein>
<dbReference type="GO" id="GO:0004519">
    <property type="term" value="F:endonuclease activity"/>
    <property type="evidence" value="ECO:0007669"/>
    <property type="project" value="UniProtKB-KW"/>
</dbReference>
<keyword evidence="4" id="KW-1185">Reference proteome</keyword>
<dbReference type="InterPro" id="IPR002793">
    <property type="entry name" value="Endonuclease_NucS"/>
</dbReference>
<gene>
    <name evidence="3" type="ORF">EGH21_21350</name>
</gene>
<dbReference type="Proteomes" id="UP001430377">
    <property type="component" value="Unassembled WGS sequence"/>
</dbReference>
<keyword evidence="3" id="KW-0540">Nuclease</keyword>
<reference evidence="3 4" key="1">
    <citation type="submission" date="2021-06" db="EMBL/GenBank/DDBJ databases">
        <title>Halomicroarcula sp. a new haloarchaeum isolated from saline soil.</title>
        <authorList>
            <person name="Duran-Viseras A."/>
            <person name="Sanchez-Porro C."/>
            <person name="Ventosa A."/>
        </authorList>
    </citation>
    <scope>NUCLEOTIDE SEQUENCE [LARGE SCALE GENOMIC DNA]</scope>
    <source>
        <strain evidence="3 4">F13</strain>
    </source>
</reference>
<dbReference type="Gene3D" id="2.70.180.20">
    <property type="match status" value="1"/>
</dbReference>
<keyword evidence="3" id="KW-0378">Hydrolase</keyword>
<feature type="domain" description="Endonuclease NucS C-terminal" evidence="2">
    <location>
        <begin position="96"/>
        <end position="200"/>
    </location>
</feature>
<name>A0AAW4PZN2_9EURY</name>
<dbReference type="AlphaFoldDB" id="A0AAW4PZN2"/>